<dbReference type="EMBL" id="OMOF01000105">
    <property type="protein sequence ID" value="SPF38639.1"/>
    <property type="molecule type" value="Genomic_DNA"/>
</dbReference>
<sequence length="50" mass="5960">MTNIQISKTHQRDLRKIKTQQSITEFKLKIEDVATELVGLHRWKNCDHVK</sequence>
<proteinExistence type="predicted"/>
<gene>
    <name evidence="1" type="ORF">SBF1_1930015</name>
</gene>
<dbReference type="Proteomes" id="UP000238916">
    <property type="component" value="Unassembled WGS sequence"/>
</dbReference>
<organism evidence="1 2">
    <name type="scientific">Candidatus Desulfosporosinus infrequens</name>
    <dbReference type="NCBI Taxonomy" id="2043169"/>
    <lineage>
        <taxon>Bacteria</taxon>
        <taxon>Bacillati</taxon>
        <taxon>Bacillota</taxon>
        <taxon>Clostridia</taxon>
        <taxon>Eubacteriales</taxon>
        <taxon>Desulfitobacteriaceae</taxon>
        <taxon>Desulfosporosinus</taxon>
    </lineage>
</organism>
<name>A0A2U3KG73_9FIRM</name>
<dbReference type="AlphaFoldDB" id="A0A2U3KG73"/>
<reference evidence="2" key="1">
    <citation type="submission" date="2018-02" db="EMBL/GenBank/DDBJ databases">
        <authorList>
            <person name="Hausmann B."/>
        </authorList>
    </citation>
    <scope>NUCLEOTIDE SEQUENCE [LARGE SCALE GENOMIC DNA]</scope>
    <source>
        <strain evidence="2">Peat soil MAG SbF1</strain>
    </source>
</reference>
<protein>
    <submittedName>
        <fullName evidence="1">Uncharacterized protein</fullName>
    </submittedName>
</protein>
<evidence type="ECO:0000313" key="2">
    <source>
        <dbReference type="Proteomes" id="UP000238916"/>
    </source>
</evidence>
<evidence type="ECO:0000313" key="1">
    <source>
        <dbReference type="EMBL" id="SPF38639.1"/>
    </source>
</evidence>
<accession>A0A2U3KG73</accession>